<keyword evidence="2" id="KW-1185">Reference proteome</keyword>
<accession>A0A0E0IS50</accession>
<dbReference type="EnsemblPlants" id="ONIVA10G09470.1">
    <property type="protein sequence ID" value="ONIVA10G09470.1"/>
    <property type="gene ID" value="ONIVA10G09470"/>
</dbReference>
<dbReference type="Gramene" id="ONIVA10G09470.1">
    <property type="protein sequence ID" value="ONIVA10G09470.1"/>
    <property type="gene ID" value="ONIVA10G09470"/>
</dbReference>
<dbReference type="HOGENOM" id="CLU_3435171_0_0_1"/>
<name>A0A0E0IS50_ORYNI</name>
<dbReference type="Proteomes" id="UP000006591">
    <property type="component" value="Chromosome 10"/>
</dbReference>
<evidence type="ECO:0000313" key="1">
    <source>
        <dbReference type="EnsemblPlants" id="ONIVA10G09470.1"/>
    </source>
</evidence>
<reference evidence="1" key="2">
    <citation type="submission" date="2018-04" db="EMBL/GenBank/DDBJ databases">
        <title>OnivRS2 (Oryza nivara Reference Sequence Version 2).</title>
        <authorList>
            <person name="Zhang J."/>
            <person name="Kudrna D."/>
            <person name="Lee S."/>
            <person name="Talag J."/>
            <person name="Rajasekar S."/>
            <person name="Welchert J."/>
            <person name="Hsing Y.-I."/>
            <person name="Wing R.A."/>
        </authorList>
    </citation>
    <scope>NUCLEOTIDE SEQUENCE [LARGE SCALE GENOMIC DNA]</scope>
</reference>
<sequence length="14" mass="1606">MCSWKFSMTSLLGD</sequence>
<reference evidence="1" key="1">
    <citation type="submission" date="2015-04" db="UniProtKB">
        <authorList>
            <consortium name="EnsemblPlants"/>
        </authorList>
    </citation>
    <scope>IDENTIFICATION</scope>
    <source>
        <strain evidence="1">SL10</strain>
    </source>
</reference>
<evidence type="ECO:0000313" key="2">
    <source>
        <dbReference type="Proteomes" id="UP000006591"/>
    </source>
</evidence>
<organism evidence="1">
    <name type="scientific">Oryza nivara</name>
    <name type="common">Indian wild rice</name>
    <name type="synonym">Oryza sativa f. spontanea</name>
    <dbReference type="NCBI Taxonomy" id="4536"/>
    <lineage>
        <taxon>Eukaryota</taxon>
        <taxon>Viridiplantae</taxon>
        <taxon>Streptophyta</taxon>
        <taxon>Embryophyta</taxon>
        <taxon>Tracheophyta</taxon>
        <taxon>Spermatophyta</taxon>
        <taxon>Magnoliopsida</taxon>
        <taxon>Liliopsida</taxon>
        <taxon>Poales</taxon>
        <taxon>Poaceae</taxon>
        <taxon>BOP clade</taxon>
        <taxon>Oryzoideae</taxon>
        <taxon>Oryzeae</taxon>
        <taxon>Oryzinae</taxon>
        <taxon>Oryza</taxon>
    </lineage>
</organism>
<proteinExistence type="predicted"/>
<protein>
    <submittedName>
        <fullName evidence="1">Uncharacterized protein</fullName>
    </submittedName>
</protein>